<proteinExistence type="predicted"/>
<dbReference type="AlphaFoldDB" id="A0A974PPZ4"/>
<dbReference type="EMBL" id="CP063362">
    <property type="protein sequence ID" value="QRG07366.1"/>
    <property type="molecule type" value="Genomic_DNA"/>
</dbReference>
<keyword evidence="2" id="KW-1185">Reference proteome</keyword>
<dbReference type="Proteomes" id="UP000596427">
    <property type="component" value="Chromosome"/>
</dbReference>
<dbReference type="KEGG" id="xdi:EZH22_02835"/>
<reference evidence="1 2" key="1">
    <citation type="submission" date="2020-10" db="EMBL/GenBank/DDBJ databases">
        <title>Degradation of 1,4-Dioxane by Xanthobacter sp. YN2, via a Novel Group-2 Soluble Di-Iron Monooxygenase.</title>
        <authorList>
            <person name="Ma F."/>
            <person name="Wang Y."/>
            <person name="Yang J."/>
            <person name="Guo H."/>
            <person name="Su D."/>
            <person name="Yu L."/>
        </authorList>
    </citation>
    <scope>NUCLEOTIDE SEQUENCE [LARGE SCALE GENOMIC DNA]</scope>
    <source>
        <strain evidence="1 2">YN2</strain>
    </source>
</reference>
<gene>
    <name evidence="1" type="ORF">EZH22_02835</name>
</gene>
<accession>A0A974PPZ4</accession>
<organism evidence="1 2">
    <name type="scientific">Xanthobacter dioxanivorans</name>
    <dbReference type="NCBI Taxonomy" id="2528964"/>
    <lineage>
        <taxon>Bacteria</taxon>
        <taxon>Pseudomonadati</taxon>
        <taxon>Pseudomonadota</taxon>
        <taxon>Alphaproteobacteria</taxon>
        <taxon>Hyphomicrobiales</taxon>
        <taxon>Xanthobacteraceae</taxon>
        <taxon>Xanthobacter</taxon>
    </lineage>
</organism>
<evidence type="ECO:0000313" key="2">
    <source>
        <dbReference type="Proteomes" id="UP000596427"/>
    </source>
</evidence>
<name>A0A974PPZ4_9HYPH</name>
<protein>
    <submittedName>
        <fullName evidence="1">Uncharacterized protein</fullName>
    </submittedName>
</protein>
<dbReference type="RefSeq" id="WP_203194281.1">
    <property type="nucleotide sequence ID" value="NZ_CP063362.1"/>
</dbReference>
<evidence type="ECO:0000313" key="1">
    <source>
        <dbReference type="EMBL" id="QRG07366.1"/>
    </source>
</evidence>
<sequence>MRNGITWWPMGGRIARLAMAPVLLGALALPAHALMPPYVYENARADAKSVIVIAVEKVDAPRREFGTCTVSGTVKVVERGTAFTAGQKVEIAVSCARKDASPPLGGTIYQQQETLVKSKFGRAWLDADGKVVLSQYEQLAAVP</sequence>